<dbReference type="SUPFAM" id="SSF53383">
    <property type="entry name" value="PLP-dependent transferases"/>
    <property type="match status" value="1"/>
</dbReference>
<feature type="domain" description="Aminotransferase class V" evidence="9">
    <location>
        <begin position="25"/>
        <end position="396"/>
    </location>
</feature>
<dbReference type="Pfam" id="PF00266">
    <property type="entry name" value="Aminotran_5"/>
    <property type="match status" value="1"/>
</dbReference>
<evidence type="ECO:0000256" key="6">
    <source>
        <dbReference type="ARBA" id="ARBA00050776"/>
    </source>
</evidence>
<evidence type="ECO:0000313" key="10">
    <source>
        <dbReference type="EMBL" id="MFC6259831.1"/>
    </source>
</evidence>
<protein>
    <recommendedName>
        <fullName evidence="3 8">Cysteine desulfurase</fullName>
        <ecNumber evidence="3 8">2.8.1.7</ecNumber>
    </recommendedName>
</protein>
<dbReference type="InterPro" id="IPR016454">
    <property type="entry name" value="Cysteine_dSase"/>
</dbReference>
<comment type="function">
    <text evidence="8">Catalyzes the removal of elemental sulfur and selenium atoms from L-cysteine, L-cystine, L-selenocysteine, and L-selenocystine to produce L-alanine.</text>
</comment>
<evidence type="ECO:0000256" key="1">
    <source>
        <dbReference type="ARBA" id="ARBA00001933"/>
    </source>
</evidence>
<dbReference type="Proteomes" id="UP001596283">
    <property type="component" value="Unassembled WGS sequence"/>
</dbReference>
<dbReference type="RefSeq" id="WP_125685488.1">
    <property type="nucleotide sequence ID" value="NZ_JBHSSI010000022.1"/>
</dbReference>
<keyword evidence="5 8" id="KW-0663">Pyridoxal phosphate</keyword>
<name>A0ABW1TEI6_9LACO</name>
<evidence type="ECO:0000256" key="8">
    <source>
        <dbReference type="RuleBase" id="RU004506"/>
    </source>
</evidence>
<comment type="catalytic activity">
    <reaction evidence="6 8">
        <text>(sulfur carrier)-H + L-cysteine = (sulfur carrier)-SH + L-alanine</text>
        <dbReference type="Rhea" id="RHEA:43892"/>
        <dbReference type="Rhea" id="RHEA-COMP:14737"/>
        <dbReference type="Rhea" id="RHEA-COMP:14739"/>
        <dbReference type="ChEBI" id="CHEBI:29917"/>
        <dbReference type="ChEBI" id="CHEBI:35235"/>
        <dbReference type="ChEBI" id="CHEBI:57972"/>
        <dbReference type="ChEBI" id="CHEBI:64428"/>
        <dbReference type="EC" id="2.8.1.7"/>
    </reaction>
</comment>
<dbReference type="PIRSF" id="PIRSF005572">
    <property type="entry name" value="NifS"/>
    <property type="match status" value="1"/>
</dbReference>
<dbReference type="PANTHER" id="PTHR43586">
    <property type="entry name" value="CYSTEINE DESULFURASE"/>
    <property type="match status" value="1"/>
</dbReference>
<dbReference type="InterPro" id="IPR015422">
    <property type="entry name" value="PyrdxlP-dep_Trfase_small"/>
</dbReference>
<dbReference type="PROSITE" id="PS00595">
    <property type="entry name" value="AA_TRANSFER_CLASS_5"/>
    <property type="match status" value="1"/>
</dbReference>
<evidence type="ECO:0000256" key="7">
    <source>
        <dbReference type="RuleBase" id="RU004504"/>
    </source>
</evidence>
<evidence type="ECO:0000256" key="2">
    <source>
        <dbReference type="ARBA" id="ARBA00010447"/>
    </source>
</evidence>
<evidence type="ECO:0000256" key="5">
    <source>
        <dbReference type="ARBA" id="ARBA00022898"/>
    </source>
</evidence>
<organism evidence="10 11">
    <name type="scientific">Levilactobacillus fujinensis</name>
    <dbReference type="NCBI Taxonomy" id="2486024"/>
    <lineage>
        <taxon>Bacteria</taxon>
        <taxon>Bacillati</taxon>
        <taxon>Bacillota</taxon>
        <taxon>Bacilli</taxon>
        <taxon>Lactobacillales</taxon>
        <taxon>Lactobacillaceae</taxon>
        <taxon>Levilactobacillus</taxon>
    </lineage>
</organism>
<dbReference type="InterPro" id="IPR015421">
    <property type="entry name" value="PyrdxlP-dep_Trfase_major"/>
</dbReference>
<evidence type="ECO:0000259" key="9">
    <source>
        <dbReference type="Pfam" id="PF00266"/>
    </source>
</evidence>
<reference evidence="11" key="1">
    <citation type="journal article" date="2019" name="Int. J. Syst. Evol. Microbiol.">
        <title>The Global Catalogue of Microorganisms (GCM) 10K type strain sequencing project: providing services to taxonomists for standard genome sequencing and annotation.</title>
        <authorList>
            <consortium name="The Broad Institute Genomics Platform"/>
            <consortium name="The Broad Institute Genome Sequencing Center for Infectious Disease"/>
            <person name="Wu L."/>
            <person name="Ma J."/>
        </authorList>
    </citation>
    <scope>NUCLEOTIDE SEQUENCE [LARGE SCALE GENOMIC DNA]</scope>
    <source>
        <strain evidence="11">CCM 8908</strain>
    </source>
</reference>
<evidence type="ECO:0000313" key="11">
    <source>
        <dbReference type="Proteomes" id="UP001596283"/>
    </source>
</evidence>
<sequence>MAQKLSDSRTDFPILDQEVNDERLVYLDNAATAQKPNQVVDALVHFYQHDNANVHRGVHTLAERATEAYENARHKVQHFIHAQKPTEIVFTKGATDGLNLVASTYGEANVQAGDEIVISIMEHHSNLIPWQQLAIKKHATLKYIELTADGELDMVDAVAKITDKTKIVAVAHASNVMGTVTPVKQLAKLAHEHGAIFVGDGAQSVPHMPVDVTDLDVDFYAFSGHKMMGPTGIGVLYGKEDLLQAMPPYQYGGEMIGFVHRDDSTWAELPWKFEAGTQNIAGAIGLGAAVDYLTNIGMDQVQAHEQKLVDYLLPKMESMPGVTVYGPQDPAKHTGVIAFNLDNLHPHDVATALDMEGVAVRAGHHCAQPLMDYLGLVATARASLYLYNTQADADKLLTALQETKEFFNHGTVKAE</sequence>
<accession>A0ABW1TEI6</accession>
<comment type="cofactor">
    <cofactor evidence="1 7">
        <name>pyridoxal 5'-phosphate</name>
        <dbReference type="ChEBI" id="CHEBI:597326"/>
    </cofactor>
</comment>
<dbReference type="Gene3D" id="3.40.640.10">
    <property type="entry name" value="Type I PLP-dependent aspartate aminotransferase-like (Major domain)"/>
    <property type="match status" value="1"/>
</dbReference>
<dbReference type="PANTHER" id="PTHR43586:SF8">
    <property type="entry name" value="CYSTEINE DESULFURASE 1, CHLOROPLASTIC"/>
    <property type="match status" value="1"/>
</dbReference>
<keyword evidence="4 8" id="KW-0808">Transferase</keyword>
<gene>
    <name evidence="10" type="ORF">ACFP1C_02630</name>
</gene>
<dbReference type="InterPro" id="IPR015424">
    <property type="entry name" value="PyrdxlP-dep_Trfase"/>
</dbReference>
<dbReference type="NCBIfam" id="TIGR01979">
    <property type="entry name" value="sufS"/>
    <property type="match status" value="1"/>
</dbReference>
<evidence type="ECO:0000256" key="3">
    <source>
        <dbReference type="ARBA" id="ARBA00012239"/>
    </source>
</evidence>
<comment type="similarity">
    <text evidence="2 8">Belongs to the class-V pyridoxal-phosphate-dependent aminotransferase family. Csd subfamily.</text>
</comment>
<dbReference type="EMBL" id="JBHSSI010000022">
    <property type="protein sequence ID" value="MFC6259831.1"/>
    <property type="molecule type" value="Genomic_DNA"/>
</dbReference>
<proteinExistence type="inferred from homology"/>
<keyword evidence="11" id="KW-1185">Reference proteome</keyword>
<dbReference type="InterPro" id="IPR010970">
    <property type="entry name" value="Cys_dSase_SufS"/>
</dbReference>
<dbReference type="InterPro" id="IPR000192">
    <property type="entry name" value="Aminotrans_V_dom"/>
</dbReference>
<dbReference type="InterPro" id="IPR020578">
    <property type="entry name" value="Aminotrans_V_PyrdxlP_BS"/>
</dbReference>
<dbReference type="EC" id="2.8.1.7" evidence="3 8"/>
<dbReference type="Gene3D" id="3.90.1150.10">
    <property type="entry name" value="Aspartate Aminotransferase, domain 1"/>
    <property type="match status" value="1"/>
</dbReference>
<dbReference type="CDD" id="cd06453">
    <property type="entry name" value="SufS_like"/>
    <property type="match status" value="1"/>
</dbReference>
<evidence type="ECO:0000256" key="4">
    <source>
        <dbReference type="ARBA" id="ARBA00022679"/>
    </source>
</evidence>
<comment type="caution">
    <text evidence="10">The sequence shown here is derived from an EMBL/GenBank/DDBJ whole genome shotgun (WGS) entry which is preliminary data.</text>
</comment>
<dbReference type="GO" id="GO:0031071">
    <property type="term" value="F:cysteine desulfurase activity"/>
    <property type="evidence" value="ECO:0007669"/>
    <property type="project" value="UniProtKB-EC"/>
</dbReference>